<evidence type="ECO:0000259" key="8">
    <source>
        <dbReference type="Pfam" id="PF01274"/>
    </source>
</evidence>
<dbReference type="Gene3D" id="1.20.1220.12">
    <property type="entry name" value="Malate synthase, domain III"/>
    <property type="match status" value="1"/>
</dbReference>
<dbReference type="PROSITE" id="PS00510">
    <property type="entry name" value="MALATE_SYNTHASE"/>
    <property type="match status" value="1"/>
</dbReference>
<dbReference type="InterPro" id="IPR001465">
    <property type="entry name" value="Malate_synthase_TIM"/>
</dbReference>
<dbReference type="PANTHER" id="PTHR42902:SF1">
    <property type="entry name" value="MALATE SYNTHASE 1-RELATED"/>
    <property type="match status" value="1"/>
</dbReference>
<dbReference type="RefSeq" id="WP_275030186.1">
    <property type="nucleotide sequence ID" value="NZ_CP118615.1"/>
</dbReference>
<accession>A0ABY7ZMA4</accession>
<reference evidence="11 12" key="1">
    <citation type="submission" date="2023-02" db="EMBL/GenBank/DDBJ databases">
        <authorList>
            <person name="Mo P."/>
        </authorList>
    </citation>
    <scope>NUCLEOTIDE SEQUENCE [LARGE SCALE GENOMIC DNA]</scope>
    <source>
        <strain evidence="11 12">HUAS 3</strain>
    </source>
</reference>
<dbReference type="InterPro" id="IPR006252">
    <property type="entry name" value="Malate_synthA"/>
</dbReference>
<evidence type="ECO:0000313" key="11">
    <source>
        <dbReference type="EMBL" id="WDZ83628.1"/>
    </source>
</evidence>
<dbReference type="InterPro" id="IPR048356">
    <property type="entry name" value="MS_N"/>
</dbReference>
<feature type="domain" description="Malate synthase N-terminal" evidence="9">
    <location>
        <begin position="3"/>
        <end position="64"/>
    </location>
</feature>
<dbReference type="InterPro" id="IPR011076">
    <property type="entry name" value="Malate_synth_sf"/>
</dbReference>
<comment type="similarity">
    <text evidence="1 7">Belongs to the malate synthase family.</text>
</comment>
<dbReference type="Pfam" id="PF20659">
    <property type="entry name" value="MS_C"/>
    <property type="match status" value="1"/>
</dbReference>
<feature type="domain" description="Malate synthase TIM barrel" evidence="8">
    <location>
        <begin position="155"/>
        <end position="399"/>
    </location>
</feature>
<evidence type="ECO:0000256" key="2">
    <source>
        <dbReference type="ARBA" id="ARBA00012636"/>
    </source>
</evidence>
<dbReference type="Proteomes" id="UP001219605">
    <property type="component" value="Chromosome"/>
</dbReference>
<gene>
    <name evidence="11" type="primary">aceB</name>
    <name evidence="11" type="ORF">PVK37_24655</name>
</gene>
<sequence>MRYEIIGPLADRYDEVLTAEALEFLVALDSEFAARRVALLDTRRARRARYATGQFPDFLPETAHIRADPDWRVAPAAPGLVDRRVEITGPTDRKMTVNALNSGAKVWLADFEDATAPTWHNVIGGQLNLIDALDRRIDFTDDRGKRYALGDDLATIVVRPRGWHLVEKGIAVDGRPISASLVDFGLYLFHCARRQLDAGSGPYFYLPKLETHREARLWNEIFVFAQHYLGLPIGTIRATTLIETITAAFEMEEILYELREHSAGLNAGRWDYIFSIIKNFGQWPDFVLPDRADVTMTVPFMRAYTELLVRTCHRRGAHAIGGMAAFIPSRDTAVNETALAKVRADKQREAGDGFDGSWVAHPGLVGVCREVFDVVLGDRPNQVDRRRDDVQVAAADLLAVDKTPGQVSATGLRSNVAVALRYVDAWLGGTGAVALWNLMEDAATAEIARCQVWQWRHHGTPLADGGRVTEELVRSILAEELAALAEGRDDAGRERAGAAARIFERTALDEDLPAFFTVEAYARHLGPSHGGWSLARCRRVRRRWRTPGAPSCR</sequence>
<evidence type="ECO:0000256" key="1">
    <source>
        <dbReference type="ARBA" id="ARBA00006394"/>
    </source>
</evidence>
<dbReference type="InterPro" id="IPR048355">
    <property type="entry name" value="MS_C"/>
</dbReference>
<evidence type="ECO:0000256" key="3">
    <source>
        <dbReference type="ARBA" id="ARBA00022435"/>
    </source>
</evidence>
<dbReference type="EC" id="2.3.3.9" evidence="2 7"/>
<dbReference type="EMBL" id="CP118615">
    <property type="protein sequence ID" value="WDZ83628.1"/>
    <property type="molecule type" value="Genomic_DNA"/>
</dbReference>
<comment type="catalytic activity">
    <reaction evidence="6 7">
        <text>glyoxylate + acetyl-CoA + H2O = (S)-malate + CoA + H(+)</text>
        <dbReference type="Rhea" id="RHEA:18181"/>
        <dbReference type="ChEBI" id="CHEBI:15377"/>
        <dbReference type="ChEBI" id="CHEBI:15378"/>
        <dbReference type="ChEBI" id="CHEBI:15589"/>
        <dbReference type="ChEBI" id="CHEBI:36655"/>
        <dbReference type="ChEBI" id="CHEBI:57287"/>
        <dbReference type="ChEBI" id="CHEBI:57288"/>
        <dbReference type="EC" id="2.3.3.9"/>
    </reaction>
</comment>
<evidence type="ECO:0000256" key="6">
    <source>
        <dbReference type="ARBA" id="ARBA00047918"/>
    </source>
</evidence>
<dbReference type="Pfam" id="PF01274">
    <property type="entry name" value="MS_TIM-barrel"/>
    <property type="match status" value="1"/>
</dbReference>
<dbReference type="InterPro" id="IPR046363">
    <property type="entry name" value="MS_N_TIM-barrel_dom"/>
</dbReference>
<evidence type="ECO:0000256" key="7">
    <source>
        <dbReference type="RuleBase" id="RU000555"/>
    </source>
</evidence>
<dbReference type="SUPFAM" id="SSF51645">
    <property type="entry name" value="Malate synthase G"/>
    <property type="match status" value="1"/>
</dbReference>
<dbReference type="PANTHER" id="PTHR42902">
    <property type="entry name" value="MALATE SYNTHASE"/>
    <property type="match status" value="1"/>
</dbReference>
<dbReference type="InterPro" id="IPR019830">
    <property type="entry name" value="Malate_synthase_CS"/>
</dbReference>
<dbReference type="InterPro" id="IPR044856">
    <property type="entry name" value="Malate_synth_C_sf"/>
</dbReference>
<dbReference type="NCBIfam" id="TIGR01344">
    <property type="entry name" value="malate_syn_A"/>
    <property type="match status" value="1"/>
</dbReference>
<keyword evidence="4 7" id="KW-0816">Tricarboxylic acid cycle</keyword>
<keyword evidence="3 7" id="KW-0329">Glyoxylate bypass</keyword>
<organism evidence="11 12">
    <name type="scientific">Micromonospora cathayae</name>
    <dbReference type="NCBI Taxonomy" id="3028804"/>
    <lineage>
        <taxon>Bacteria</taxon>
        <taxon>Bacillati</taxon>
        <taxon>Actinomycetota</taxon>
        <taxon>Actinomycetes</taxon>
        <taxon>Micromonosporales</taxon>
        <taxon>Micromonosporaceae</taxon>
        <taxon>Micromonospora</taxon>
    </lineage>
</organism>
<dbReference type="CDD" id="cd00727">
    <property type="entry name" value="malate_synt_A"/>
    <property type="match status" value="1"/>
</dbReference>
<protein>
    <recommendedName>
        <fullName evidence="2 7">Malate synthase</fullName>
        <ecNumber evidence="2 7">2.3.3.9</ecNumber>
    </recommendedName>
</protein>
<name>A0ABY7ZMA4_9ACTN</name>
<dbReference type="GO" id="GO:0004474">
    <property type="term" value="F:malate synthase activity"/>
    <property type="evidence" value="ECO:0007669"/>
    <property type="project" value="UniProtKB-EC"/>
</dbReference>
<keyword evidence="5 7" id="KW-0808">Transferase</keyword>
<evidence type="ECO:0000256" key="4">
    <source>
        <dbReference type="ARBA" id="ARBA00022532"/>
    </source>
</evidence>
<comment type="pathway">
    <text evidence="7">Carbohydrate metabolism; glyoxylate cycle; (S)-malate from isocitrate: step 2/2.</text>
</comment>
<dbReference type="Pfam" id="PF20656">
    <property type="entry name" value="MS_N"/>
    <property type="match status" value="1"/>
</dbReference>
<dbReference type="Gene3D" id="3.20.20.360">
    <property type="entry name" value="Malate synthase, domain 3"/>
    <property type="match status" value="1"/>
</dbReference>
<dbReference type="PIRSF" id="PIRSF001363">
    <property type="entry name" value="Malate_synth"/>
    <property type="match status" value="1"/>
</dbReference>
<proteinExistence type="inferred from homology"/>
<evidence type="ECO:0000259" key="10">
    <source>
        <dbReference type="Pfam" id="PF20659"/>
    </source>
</evidence>
<evidence type="ECO:0000259" key="9">
    <source>
        <dbReference type="Pfam" id="PF20656"/>
    </source>
</evidence>
<keyword evidence="11" id="KW-0012">Acyltransferase</keyword>
<keyword evidence="12" id="KW-1185">Reference proteome</keyword>
<evidence type="ECO:0000313" key="12">
    <source>
        <dbReference type="Proteomes" id="UP001219605"/>
    </source>
</evidence>
<feature type="domain" description="Malate synthase C-terminal" evidence="10">
    <location>
        <begin position="409"/>
        <end position="522"/>
    </location>
</feature>
<evidence type="ECO:0000256" key="5">
    <source>
        <dbReference type="ARBA" id="ARBA00022679"/>
    </source>
</evidence>